<name>A0A2U1BCD6_9FIRM</name>
<sequence>MKIAMVLPYFGAFPEYAPLFFQSCAANPDYTWLILTDSGVPCDLPNNVKIISMTFQRCRELIQNKFDFPISLKTPQKLCDYKCAYGYLFKSYLSGFDFWGHCDMDQIFGELGRFVTPELLERYDKLYTLGHFTLYRNKPENNVRFMEPINGASRYREVFSTPGSCGFDEWMPGNINQSYACHGWPLLAEAIGADVDPYYTSFRLVWYDQAAKRYIRETADNSVFRWKAGRLYQYSWADGMLCERERPYVHLQKRRMRHVERVCGAEEYFILPNRFLPGPQRPEQLLRNCRKYRVLNYQYPAVKWQSLKKRLKDRNFVCSNVFRGDNI</sequence>
<comment type="caution">
    <text evidence="1">The sequence shown here is derived from an EMBL/GenBank/DDBJ whole genome shotgun (WGS) entry which is preliminary data.</text>
</comment>
<reference evidence="1 2" key="1">
    <citation type="submission" date="2018-04" db="EMBL/GenBank/DDBJ databases">
        <title>Genomic Encyclopedia of Type Strains, Phase IV (KMG-IV): sequencing the most valuable type-strain genomes for metagenomic binning, comparative biology and taxonomic classification.</title>
        <authorList>
            <person name="Goeker M."/>
        </authorList>
    </citation>
    <scope>NUCLEOTIDE SEQUENCE [LARGE SCALE GENOMIC DNA]</scope>
    <source>
        <strain evidence="1 2">DSM 26588</strain>
    </source>
</reference>
<organism evidence="1 2">
    <name type="scientific">Intestinimonas butyriciproducens</name>
    <dbReference type="NCBI Taxonomy" id="1297617"/>
    <lineage>
        <taxon>Bacteria</taxon>
        <taxon>Bacillati</taxon>
        <taxon>Bacillota</taxon>
        <taxon>Clostridia</taxon>
        <taxon>Eubacteriales</taxon>
        <taxon>Intestinimonas</taxon>
    </lineage>
</organism>
<dbReference type="InterPro" id="IPR046733">
    <property type="entry name" value="DUF6625"/>
</dbReference>
<protein>
    <submittedName>
        <fullName evidence="1">Uncharacterized protein</fullName>
    </submittedName>
</protein>
<evidence type="ECO:0000313" key="2">
    <source>
        <dbReference type="Proteomes" id="UP000245778"/>
    </source>
</evidence>
<proteinExistence type="predicted"/>
<dbReference type="Pfam" id="PF20330">
    <property type="entry name" value="DUF6625"/>
    <property type="match status" value="1"/>
</dbReference>
<gene>
    <name evidence="1" type="ORF">C7373_11720</name>
</gene>
<evidence type="ECO:0000313" key="1">
    <source>
        <dbReference type="EMBL" id="PVY46313.1"/>
    </source>
</evidence>
<dbReference type="AlphaFoldDB" id="A0A2U1BCD6"/>
<accession>A0A2U1BCD6</accession>
<dbReference type="Proteomes" id="UP000245778">
    <property type="component" value="Unassembled WGS sequence"/>
</dbReference>
<dbReference type="EMBL" id="QEKK01000017">
    <property type="protein sequence ID" value="PVY46313.1"/>
    <property type="molecule type" value="Genomic_DNA"/>
</dbReference>